<keyword evidence="2" id="KW-0964">Secreted</keyword>
<dbReference type="Pfam" id="PF00353">
    <property type="entry name" value="HemolysinCabind"/>
    <property type="match status" value="4"/>
</dbReference>
<reference evidence="3 4" key="1">
    <citation type="submission" date="2019-04" db="EMBL/GenBank/DDBJ databases">
        <title>genome sequence of strain W3.</title>
        <authorList>
            <person name="Gao J."/>
            <person name="Sun J."/>
        </authorList>
    </citation>
    <scope>NUCLEOTIDE SEQUENCE [LARGE SCALE GENOMIC DNA]</scope>
    <source>
        <strain evidence="3 4">W3</strain>
    </source>
</reference>
<dbReference type="GO" id="GO:0005576">
    <property type="term" value="C:extracellular region"/>
    <property type="evidence" value="ECO:0007669"/>
    <property type="project" value="UniProtKB-SubCell"/>
</dbReference>
<dbReference type="Gene3D" id="2.150.10.10">
    <property type="entry name" value="Serralysin-like metalloprotease, C-terminal"/>
    <property type="match status" value="1"/>
</dbReference>
<evidence type="ECO:0000256" key="1">
    <source>
        <dbReference type="ARBA" id="ARBA00004613"/>
    </source>
</evidence>
<dbReference type="PANTHER" id="PTHR38340">
    <property type="entry name" value="S-LAYER PROTEIN"/>
    <property type="match status" value="1"/>
</dbReference>
<dbReference type="EMBL" id="STGU01000030">
    <property type="protein sequence ID" value="THV29861.1"/>
    <property type="molecule type" value="Genomic_DNA"/>
</dbReference>
<proteinExistence type="predicted"/>
<gene>
    <name evidence="3" type="ORF">FAA86_23355</name>
</gene>
<accession>A0A4S8PIR1</accession>
<sequence>MPYPANSTLTTGVDNYVGTVNNDTIQGVADGVAATNTFTALDSIDGGAGKDTLVLTNSAGTMSVTTSAAVKNVENLVLRSSQNAVAADVQASAAMETVTVEQVGTKAGITVDSKGNVKSVTVTGGTTVAIDDKAAAGSDKLTTVSLNGNTGAATIASDAITTLSVANTNQNATVTAAAATRALDLTLNTVTGGTIADAEATSLKVSALGGASTGVTLTAGKATKIDFVGDKSVSVALGAQAAGLAITSTNAAGTTITSALNNDVAFTGGDGKDVVTVGATTKAITMGKGDDTVTVNAAAVGAGGSVTGGEGTDTLSLSAADAYTASAATTFANAVKGFEVLQIGATAGAGEIKVNNLNNASNNAITKVVANGAVGHAVTISGLTSGNTIEFKAGNTAATTATVTNAATGTADVLNVGISNNAGINVNTVNAADIETVNFLTDDTATVPTAIAHTAALSAAAAKSITVAGDAGLALTFTGTALTSFDASGVTKGAVSLTTGALANAATLKGGAGNDTIDASAATKAVTLEGGAGNDTLTGSSAETNTINGGDGNDTIVGGAKADTINAGAGNDTITSGKGLDIIDFGTGDDTFVLTANDNGNIYASISNAGKGDKIDFLAGGGAATFTAAKISLAETAAFADYLQAAAAGGADRVVWFQFGGNTFAVQDVSAGATFTNGADQVVKLVGLVDLSTATIDGAATNVLTLG</sequence>
<dbReference type="InterPro" id="IPR050557">
    <property type="entry name" value="RTX_toxin/Mannuronan_C5-epim"/>
</dbReference>
<evidence type="ECO:0000313" key="4">
    <source>
        <dbReference type="Proteomes" id="UP000307378"/>
    </source>
</evidence>
<comment type="subcellular location">
    <subcellularLocation>
        <location evidence="1">Secreted</location>
    </subcellularLocation>
</comment>
<evidence type="ECO:0000256" key="2">
    <source>
        <dbReference type="ARBA" id="ARBA00022525"/>
    </source>
</evidence>
<evidence type="ECO:0000313" key="3">
    <source>
        <dbReference type="EMBL" id="THV29861.1"/>
    </source>
</evidence>
<organism evidence="3 4">
    <name type="scientific">Rhizobium rosettiformans W3</name>
    <dbReference type="NCBI Taxonomy" id="538378"/>
    <lineage>
        <taxon>Bacteria</taxon>
        <taxon>Pseudomonadati</taxon>
        <taxon>Pseudomonadota</taxon>
        <taxon>Alphaproteobacteria</taxon>
        <taxon>Hyphomicrobiales</taxon>
        <taxon>Rhizobiaceae</taxon>
        <taxon>Rhizobium/Agrobacterium group</taxon>
        <taxon>Rhizobium</taxon>
    </lineage>
</organism>
<dbReference type="GO" id="GO:0005509">
    <property type="term" value="F:calcium ion binding"/>
    <property type="evidence" value="ECO:0007669"/>
    <property type="project" value="InterPro"/>
</dbReference>
<dbReference type="SUPFAM" id="SSF51120">
    <property type="entry name" value="beta-Roll"/>
    <property type="match status" value="1"/>
</dbReference>
<dbReference type="Proteomes" id="UP000307378">
    <property type="component" value="Unassembled WGS sequence"/>
</dbReference>
<protein>
    <submittedName>
        <fullName evidence="3">Calcium-binding protein</fullName>
    </submittedName>
</protein>
<dbReference type="InterPro" id="IPR011049">
    <property type="entry name" value="Serralysin-like_metalloprot_C"/>
</dbReference>
<dbReference type="PRINTS" id="PR00313">
    <property type="entry name" value="CABNDNGRPT"/>
</dbReference>
<dbReference type="PANTHER" id="PTHR38340:SF1">
    <property type="entry name" value="S-LAYER PROTEIN"/>
    <property type="match status" value="1"/>
</dbReference>
<dbReference type="AlphaFoldDB" id="A0A4S8PIR1"/>
<comment type="caution">
    <text evidence="3">The sequence shown here is derived from an EMBL/GenBank/DDBJ whole genome shotgun (WGS) entry which is preliminary data.</text>
</comment>
<name>A0A4S8PIR1_9HYPH</name>
<dbReference type="InterPro" id="IPR001343">
    <property type="entry name" value="Hemolysn_Ca-bd"/>
</dbReference>